<name>A0A1B1Y4R1_9FLAO</name>
<dbReference type="EMBL" id="CP014224">
    <property type="protein sequence ID" value="ANW95771.1"/>
    <property type="molecule type" value="Genomic_DNA"/>
</dbReference>
<protein>
    <submittedName>
        <fullName evidence="1">Transcriptional regulator</fullName>
    </submittedName>
</protein>
<proteinExistence type="predicted"/>
<dbReference type="Proteomes" id="UP000092967">
    <property type="component" value="Chromosome"/>
</dbReference>
<evidence type="ECO:0000313" key="1">
    <source>
        <dbReference type="EMBL" id="ANW95771.1"/>
    </source>
</evidence>
<dbReference type="OrthoDB" id="7064118at2"/>
<accession>A0A1B1Y4R1</accession>
<gene>
    <name evidence="1" type="ORF">AXE80_05520</name>
</gene>
<dbReference type="InterPro" id="IPR032580">
    <property type="entry name" value="SatD"/>
</dbReference>
<dbReference type="KEGG" id="wfu:AXE80_05520"/>
<organism evidence="1 2">
    <name type="scientific">Wenyingzhuangia fucanilytica</name>
    <dbReference type="NCBI Taxonomy" id="1790137"/>
    <lineage>
        <taxon>Bacteria</taxon>
        <taxon>Pseudomonadati</taxon>
        <taxon>Bacteroidota</taxon>
        <taxon>Flavobacteriia</taxon>
        <taxon>Flavobacteriales</taxon>
        <taxon>Flavobacteriaceae</taxon>
        <taxon>Wenyingzhuangia</taxon>
    </lineage>
</organism>
<evidence type="ECO:0000313" key="2">
    <source>
        <dbReference type="Proteomes" id="UP000092967"/>
    </source>
</evidence>
<dbReference type="STRING" id="1790137.AXE80_05520"/>
<sequence length="200" mass="22447">MEAVITADIINSREVSPEVWLTTLTKTLQNIGEEYTTWEIFRGDSIQIITAPKKALELAILLKSVIKQTPNLDIRIGIGIGEISYRSEKVTTSNGAAFIHAGEAFDGLKKNTLAIKSPWKTFDKTLNIMLNLATLTMDNWKPAMAEIVTQQLEHPESKQIEIAKALQKKQSNVSYSLKKAGYDEILDCIQFYKQKISELC</sequence>
<dbReference type="Pfam" id="PF16264">
    <property type="entry name" value="SatD"/>
    <property type="match status" value="1"/>
</dbReference>
<dbReference type="AlphaFoldDB" id="A0A1B1Y4R1"/>
<keyword evidence="2" id="KW-1185">Reference proteome</keyword>
<reference evidence="1 2" key="1">
    <citation type="submission" date="2016-02" db="EMBL/GenBank/DDBJ databases">
        <authorList>
            <person name="Wen L."/>
            <person name="He K."/>
            <person name="Yang H."/>
        </authorList>
    </citation>
    <scope>NUCLEOTIDE SEQUENCE [LARGE SCALE GENOMIC DNA]</scope>
    <source>
        <strain evidence="1 2">CZ1127</strain>
    </source>
</reference>